<feature type="non-terminal residue" evidence="1">
    <location>
        <position position="1"/>
    </location>
</feature>
<proteinExistence type="predicted"/>
<accession>A0A2P5A2F7</accession>
<dbReference type="EMBL" id="JPDN02000001">
    <property type="protein sequence ID" value="PON30711.1"/>
    <property type="molecule type" value="Genomic_DNA"/>
</dbReference>
<gene>
    <name evidence="1" type="ORF">TGAM01_v200131</name>
</gene>
<dbReference type="RefSeq" id="XP_024406705.1">
    <property type="nucleotide sequence ID" value="XM_024548490.1"/>
</dbReference>
<comment type="caution">
    <text evidence="1">The sequence shown here is derived from an EMBL/GenBank/DDBJ whole genome shotgun (WGS) entry which is preliminary data.</text>
</comment>
<evidence type="ECO:0000313" key="1">
    <source>
        <dbReference type="EMBL" id="PON30711.1"/>
    </source>
</evidence>
<reference evidence="1 2" key="1">
    <citation type="journal article" date="2016" name="Genome Announc.">
        <title>Draft Whole-Genome Sequence of Trichoderma gamsii T6085, a Promising Biocontrol Agent of Fusarium Head Blight on Wheat.</title>
        <authorList>
            <person name="Baroncelli R."/>
            <person name="Zapparata A."/>
            <person name="Piaggeschi G."/>
            <person name="Sarrocco S."/>
            <person name="Vannacci G."/>
        </authorList>
    </citation>
    <scope>NUCLEOTIDE SEQUENCE [LARGE SCALE GENOMIC DNA]</scope>
    <source>
        <strain evidence="1 2">T6085</strain>
    </source>
</reference>
<keyword evidence="2" id="KW-1185">Reference proteome</keyword>
<dbReference type="Proteomes" id="UP000054821">
    <property type="component" value="Unassembled WGS sequence"/>
</dbReference>
<evidence type="ECO:0000313" key="2">
    <source>
        <dbReference type="Proteomes" id="UP000054821"/>
    </source>
</evidence>
<sequence>WIWPLQEPSLRRYTLLHSSYEYIADRLFKAERLTAYLPWNASGSSKHFQMSQLVLHTDSSNNNSRANLLIHWVMSDDHVRYWIYTLILEYTYYASNYT</sequence>
<organism evidence="1 2">
    <name type="scientific">Trichoderma gamsii</name>
    <dbReference type="NCBI Taxonomy" id="398673"/>
    <lineage>
        <taxon>Eukaryota</taxon>
        <taxon>Fungi</taxon>
        <taxon>Dikarya</taxon>
        <taxon>Ascomycota</taxon>
        <taxon>Pezizomycotina</taxon>
        <taxon>Sordariomycetes</taxon>
        <taxon>Hypocreomycetidae</taxon>
        <taxon>Hypocreales</taxon>
        <taxon>Hypocreaceae</taxon>
        <taxon>Trichoderma</taxon>
    </lineage>
</organism>
<protein>
    <submittedName>
        <fullName evidence="1">Uncharacterized protein</fullName>
    </submittedName>
</protein>
<dbReference type="AlphaFoldDB" id="A0A2P5A2F7"/>
<dbReference type="GeneID" id="36347245"/>
<name>A0A2P5A2F7_9HYPO</name>